<proteinExistence type="predicted"/>
<reference evidence="1" key="1">
    <citation type="journal article" date="2021" name="bioRxiv">
        <title>Whole Genome Assembly and Annotation of Northern Wild Rice, Zizania palustris L., Supports a Whole Genome Duplication in the Zizania Genus.</title>
        <authorList>
            <person name="Haas M."/>
            <person name="Kono T."/>
            <person name="Macchietto M."/>
            <person name="Millas R."/>
            <person name="McGilp L."/>
            <person name="Shao M."/>
            <person name="Duquette J."/>
            <person name="Hirsch C.N."/>
            <person name="Kimball J."/>
        </authorList>
    </citation>
    <scope>NUCLEOTIDE SEQUENCE</scope>
    <source>
        <tissue evidence="1">Fresh leaf tissue</tissue>
    </source>
</reference>
<sequence>MIFYDRISQVGCVFHYINIWHFISLGFVCHGTKHVADDLVLEGTSCSLGVLLIVFESRPNASVQIASLVIRGGNCLLIKG</sequence>
<accession>A0A8J5TA12</accession>
<protein>
    <submittedName>
        <fullName evidence="1">Uncharacterized protein</fullName>
    </submittedName>
</protein>
<reference evidence="1" key="2">
    <citation type="submission" date="2021-02" db="EMBL/GenBank/DDBJ databases">
        <authorList>
            <person name="Kimball J.A."/>
            <person name="Haas M.W."/>
            <person name="Macchietto M."/>
            <person name="Kono T."/>
            <person name="Duquette J."/>
            <person name="Shao M."/>
        </authorList>
    </citation>
    <scope>NUCLEOTIDE SEQUENCE</scope>
    <source>
        <tissue evidence="1">Fresh leaf tissue</tissue>
    </source>
</reference>
<comment type="caution">
    <text evidence="1">The sequence shown here is derived from an EMBL/GenBank/DDBJ whole genome shotgun (WGS) entry which is preliminary data.</text>
</comment>
<gene>
    <name evidence="1" type="ORF">GUJ93_ZPchr0005g14882</name>
</gene>
<evidence type="ECO:0000313" key="1">
    <source>
        <dbReference type="EMBL" id="KAG8069351.1"/>
    </source>
</evidence>
<dbReference type="Proteomes" id="UP000729402">
    <property type="component" value="Unassembled WGS sequence"/>
</dbReference>
<dbReference type="GO" id="GO:0004350">
    <property type="term" value="F:glutamate-5-semialdehyde dehydrogenase activity"/>
    <property type="evidence" value="ECO:0007669"/>
    <property type="project" value="TreeGrafter"/>
</dbReference>
<dbReference type="PANTHER" id="PTHR11063:SF8">
    <property type="entry name" value="DELTA-1-PYRROLINE-5-CARBOXYLATE SYNTHASE"/>
    <property type="match status" value="1"/>
</dbReference>
<keyword evidence="2" id="KW-1185">Reference proteome</keyword>
<dbReference type="PANTHER" id="PTHR11063">
    <property type="entry name" value="GLUTAMATE SEMIALDEHYDE DEHYDROGENASE"/>
    <property type="match status" value="1"/>
</dbReference>
<evidence type="ECO:0000313" key="2">
    <source>
        <dbReference type="Proteomes" id="UP000729402"/>
    </source>
</evidence>
<dbReference type="AlphaFoldDB" id="A0A8J5TA12"/>
<name>A0A8J5TA12_ZIZPA</name>
<dbReference type="OrthoDB" id="1730251at2759"/>
<dbReference type="EMBL" id="JAAALK010000284">
    <property type="protein sequence ID" value="KAG8069351.1"/>
    <property type="molecule type" value="Genomic_DNA"/>
</dbReference>
<organism evidence="1 2">
    <name type="scientific">Zizania palustris</name>
    <name type="common">Northern wild rice</name>
    <dbReference type="NCBI Taxonomy" id="103762"/>
    <lineage>
        <taxon>Eukaryota</taxon>
        <taxon>Viridiplantae</taxon>
        <taxon>Streptophyta</taxon>
        <taxon>Embryophyta</taxon>
        <taxon>Tracheophyta</taxon>
        <taxon>Spermatophyta</taxon>
        <taxon>Magnoliopsida</taxon>
        <taxon>Liliopsida</taxon>
        <taxon>Poales</taxon>
        <taxon>Poaceae</taxon>
        <taxon>BOP clade</taxon>
        <taxon>Oryzoideae</taxon>
        <taxon>Oryzeae</taxon>
        <taxon>Zizaniinae</taxon>
        <taxon>Zizania</taxon>
    </lineage>
</organism>